<keyword evidence="2" id="KW-1185">Reference proteome</keyword>
<evidence type="ECO:0000313" key="1">
    <source>
        <dbReference type="EMBL" id="KAJ8418515.1"/>
    </source>
</evidence>
<gene>
    <name evidence="1" type="ORF">AAFF_G00000140</name>
</gene>
<protein>
    <submittedName>
        <fullName evidence="1">Uncharacterized protein</fullName>
    </submittedName>
</protein>
<comment type="caution">
    <text evidence="1">The sequence shown here is derived from an EMBL/GenBank/DDBJ whole genome shotgun (WGS) entry which is preliminary data.</text>
</comment>
<name>A0AAD7X331_9TELE</name>
<evidence type="ECO:0000313" key="2">
    <source>
        <dbReference type="Proteomes" id="UP001221898"/>
    </source>
</evidence>
<proteinExistence type="predicted"/>
<accession>A0AAD7X331</accession>
<sequence length="98" mass="10472">MAGVSGGGLLTERVLAQAQGRGLLLHLDRAGGDIERRGRAIPLLTTASGTGLGSFPAPLSERRQSDNFTLEQTCRNLHPHRLAIALDQVYPEGEEKPS</sequence>
<organism evidence="1 2">
    <name type="scientific">Aldrovandia affinis</name>
    <dbReference type="NCBI Taxonomy" id="143900"/>
    <lineage>
        <taxon>Eukaryota</taxon>
        <taxon>Metazoa</taxon>
        <taxon>Chordata</taxon>
        <taxon>Craniata</taxon>
        <taxon>Vertebrata</taxon>
        <taxon>Euteleostomi</taxon>
        <taxon>Actinopterygii</taxon>
        <taxon>Neopterygii</taxon>
        <taxon>Teleostei</taxon>
        <taxon>Notacanthiformes</taxon>
        <taxon>Halosauridae</taxon>
        <taxon>Aldrovandia</taxon>
    </lineage>
</organism>
<dbReference type="AlphaFoldDB" id="A0AAD7X331"/>
<reference evidence="1" key="1">
    <citation type="journal article" date="2023" name="Science">
        <title>Genome structures resolve the early diversification of teleost fishes.</title>
        <authorList>
            <person name="Parey E."/>
            <person name="Louis A."/>
            <person name="Montfort J."/>
            <person name="Bouchez O."/>
            <person name="Roques C."/>
            <person name="Iampietro C."/>
            <person name="Lluch J."/>
            <person name="Castinel A."/>
            <person name="Donnadieu C."/>
            <person name="Desvignes T."/>
            <person name="Floi Bucao C."/>
            <person name="Jouanno E."/>
            <person name="Wen M."/>
            <person name="Mejri S."/>
            <person name="Dirks R."/>
            <person name="Jansen H."/>
            <person name="Henkel C."/>
            <person name="Chen W.J."/>
            <person name="Zahm M."/>
            <person name="Cabau C."/>
            <person name="Klopp C."/>
            <person name="Thompson A.W."/>
            <person name="Robinson-Rechavi M."/>
            <person name="Braasch I."/>
            <person name="Lecointre G."/>
            <person name="Bobe J."/>
            <person name="Postlethwait J.H."/>
            <person name="Berthelot C."/>
            <person name="Roest Crollius H."/>
            <person name="Guiguen Y."/>
        </authorList>
    </citation>
    <scope>NUCLEOTIDE SEQUENCE</scope>
    <source>
        <strain evidence="1">NC1722</strain>
    </source>
</reference>
<dbReference type="EMBL" id="JAINUG010000001">
    <property type="protein sequence ID" value="KAJ8418515.1"/>
    <property type="molecule type" value="Genomic_DNA"/>
</dbReference>
<dbReference type="Proteomes" id="UP001221898">
    <property type="component" value="Unassembled WGS sequence"/>
</dbReference>